<evidence type="ECO:0000313" key="10">
    <source>
        <dbReference type="Proteomes" id="UP000800035"/>
    </source>
</evidence>
<dbReference type="OrthoDB" id="2110451at2759"/>
<proteinExistence type="predicted"/>
<dbReference type="InterPro" id="IPR024977">
    <property type="entry name" value="Apc4-like_WD40_dom"/>
</dbReference>
<keyword evidence="2" id="KW-0132">Cell division</keyword>
<keyword evidence="5" id="KW-0131">Cell cycle</keyword>
<accession>A0A6A5TIK6</accession>
<evidence type="ECO:0000256" key="1">
    <source>
        <dbReference type="ARBA" id="ARBA00016067"/>
    </source>
</evidence>
<evidence type="ECO:0000313" key="9">
    <source>
        <dbReference type="EMBL" id="KAF1952198.1"/>
    </source>
</evidence>
<dbReference type="AlphaFoldDB" id="A0A6A5TIK6"/>
<dbReference type="Pfam" id="PF12896">
    <property type="entry name" value="ANAPC4"/>
    <property type="match status" value="1"/>
</dbReference>
<evidence type="ECO:0000259" key="8">
    <source>
        <dbReference type="Pfam" id="PF12896"/>
    </source>
</evidence>
<evidence type="ECO:0000256" key="6">
    <source>
        <dbReference type="SAM" id="MobiDB-lite"/>
    </source>
</evidence>
<feature type="compositionally biased region" description="Acidic residues" evidence="6">
    <location>
        <begin position="847"/>
        <end position="869"/>
    </location>
</feature>
<dbReference type="Proteomes" id="UP000800035">
    <property type="component" value="Unassembled WGS sequence"/>
</dbReference>
<dbReference type="GO" id="GO:0005680">
    <property type="term" value="C:anaphase-promoting complex"/>
    <property type="evidence" value="ECO:0007669"/>
    <property type="project" value="InterPro"/>
</dbReference>
<dbReference type="GO" id="GO:0051301">
    <property type="term" value="P:cell division"/>
    <property type="evidence" value="ECO:0007669"/>
    <property type="project" value="UniProtKB-KW"/>
</dbReference>
<dbReference type="InterPro" id="IPR036322">
    <property type="entry name" value="WD40_repeat_dom_sf"/>
</dbReference>
<sequence length="869" mass="96777">METSPGGPQLLQQAEKILLHPIHAHLISYCPTMDLIALVTSEENLDVYRINGQRAFGLKRKSEDCTVTSLCWQFNGLAIAVCWSDGCMDVMGCETGKVVHRDVRLPSVDEEEDHEGMVTCMGWGLNFIDVEGVKRRTARKKTIDLNAPTTEDWDEFKDDTTLEDFLQRQPDFETLDIAPDLPDQLAMMDMESLLPKLPPIPLPPANPFMMMRGAKADTGAFSSQAQVDGLLHSHHLRDHNSVDMFIRCTEKGSVHPSIYDSMETVDIRLPDTWNVQSKPLAHTSHPYACTHGLLLEVTIPRQKQKRIAYVPLTLGFIPSAGIYLHLIASKTAQLQNLLSYLTHTLSRIKSYFTHSQDLPNKFMRNISETLEERDQGGLVENLYHLACTGHCPPPIHEWLVDDLAEQGHKRWDNAVISSITTIIQLLHENFLPAIDRCSIVISRLRGLAEYHDRGWIFSGPVSDFTALLEQLKSLRLLAHTTLLYAADEKRHFTSFSKWLRYSIDFEATEADSQSRAEMEAKDPGVDVGIVLSYIEHNLAQSDLTPYLKSVAEISGIRGESSYEETVKTIEALREGVPAKEQALCMEAVLRRFGDGVGGLLKQVSLWQEENVSMDCGIVLEEEEMGEEVDMRMVYEPSTTTNIDIGIDSISTYIALLPTPSPSTLNIHRLTHAPQLKSLPNSLHTFSSTTLNIPPSHKILDAKFADDTNLLILVQSDSTEETKTNSLISIPYTPSPSPSNQAIKTPSDPIISYTPFPPSFITSTLLPHGSAIASSSRTNIAITPEVLKKHTRHVFEGRFTPLKLIVNGRKGRRVVVVLGSDRKHYRVLDLDFRARRGGKTGGSGDVAQVDEEASDDSEWSGDGDVEMGGV</sequence>
<feature type="region of interest" description="Disordered" evidence="6">
    <location>
        <begin position="837"/>
        <end position="869"/>
    </location>
</feature>
<dbReference type="GO" id="GO:0031145">
    <property type="term" value="P:anaphase-promoting complex-dependent catabolic process"/>
    <property type="evidence" value="ECO:0007669"/>
    <property type="project" value="InterPro"/>
</dbReference>
<dbReference type="Pfam" id="PF12894">
    <property type="entry name" value="ANAPC4_WD40"/>
    <property type="match status" value="1"/>
</dbReference>
<reference evidence="9" key="1">
    <citation type="journal article" date="2020" name="Stud. Mycol.">
        <title>101 Dothideomycetes genomes: a test case for predicting lifestyles and emergence of pathogens.</title>
        <authorList>
            <person name="Haridas S."/>
            <person name="Albert R."/>
            <person name="Binder M."/>
            <person name="Bloem J."/>
            <person name="Labutti K."/>
            <person name="Salamov A."/>
            <person name="Andreopoulos B."/>
            <person name="Baker S."/>
            <person name="Barry K."/>
            <person name="Bills G."/>
            <person name="Bluhm B."/>
            <person name="Cannon C."/>
            <person name="Castanera R."/>
            <person name="Culley D."/>
            <person name="Daum C."/>
            <person name="Ezra D."/>
            <person name="Gonzalez J."/>
            <person name="Henrissat B."/>
            <person name="Kuo A."/>
            <person name="Liang C."/>
            <person name="Lipzen A."/>
            <person name="Lutzoni F."/>
            <person name="Magnuson J."/>
            <person name="Mondo S."/>
            <person name="Nolan M."/>
            <person name="Ohm R."/>
            <person name="Pangilinan J."/>
            <person name="Park H.-J."/>
            <person name="Ramirez L."/>
            <person name="Alfaro M."/>
            <person name="Sun H."/>
            <person name="Tritt A."/>
            <person name="Yoshinaga Y."/>
            <person name="Zwiers L.-H."/>
            <person name="Turgeon B."/>
            <person name="Goodwin S."/>
            <person name="Spatafora J."/>
            <person name="Crous P."/>
            <person name="Grigoriev I."/>
        </authorList>
    </citation>
    <scope>NUCLEOTIDE SEQUENCE</scope>
    <source>
        <strain evidence="9">CBS 675.92</strain>
    </source>
</reference>
<dbReference type="InterPro" id="IPR024790">
    <property type="entry name" value="APC4_long_dom"/>
</dbReference>
<feature type="domain" description="Anaphase-promoting complex subunit 4-like WD40" evidence="7">
    <location>
        <begin position="28"/>
        <end position="124"/>
    </location>
</feature>
<evidence type="ECO:0000256" key="2">
    <source>
        <dbReference type="ARBA" id="ARBA00022618"/>
    </source>
</evidence>
<evidence type="ECO:0000256" key="3">
    <source>
        <dbReference type="ARBA" id="ARBA00022776"/>
    </source>
</evidence>
<evidence type="ECO:0000256" key="4">
    <source>
        <dbReference type="ARBA" id="ARBA00022786"/>
    </source>
</evidence>
<protein>
    <recommendedName>
        <fullName evidence="1">Anaphase-promoting complex subunit 4</fullName>
    </recommendedName>
</protein>
<gene>
    <name evidence="9" type="ORF">CC80DRAFT_527960</name>
</gene>
<dbReference type="GO" id="GO:0070979">
    <property type="term" value="P:protein K11-linked ubiquitination"/>
    <property type="evidence" value="ECO:0007669"/>
    <property type="project" value="TreeGrafter"/>
</dbReference>
<keyword evidence="4" id="KW-0833">Ubl conjugation pathway</keyword>
<name>A0A6A5TIK6_9PLEO</name>
<keyword evidence="10" id="KW-1185">Reference proteome</keyword>
<evidence type="ECO:0000256" key="5">
    <source>
        <dbReference type="ARBA" id="ARBA00023306"/>
    </source>
</evidence>
<dbReference type="PANTHER" id="PTHR13260">
    <property type="entry name" value="ANAPHASE PROMOTING COMPLEX SUBUNIT 4 APC4"/>
    <property type="match status" value="1"/>
</dbReference>
<feature type="domain" description="Anaphase-promoting complex subunit 4 long" evidence="8">
    <location>
        <begin position="309"/>
        <end position="507"/>
    </location>
</feature>
<keyword evidence="3" id="KW-0498">Mitosis</keyword>
<dbReference type="SUPFAM" id="SSF50978">
    <property type="entry name" value="WD40 repeat-like"/>
    <property type="match status" value="1"/>
</dbReference>
<dbReference type="PANTHER" id="PTHR13260:SF0">
    <property type="entry name" value="ANAPHASE-PROMOTING COMPLEX SUBUNIT 4"/>
    <property type="match status" value="1"/>
</dbReference>
<dbReference type="GO" id="GO:0034399">
    <property type="term" value="C:nuclear periphery"/>
    <property type="evidence" value="ECO:0007669"/>
    <property type="project" value="TreeGrafter"/>
</dbReference>
<organism evidence="9 10">
    <name type="scientific">Byssothecium circinans</name>
    <dbReference type="NCBI Taxonomy" id="147558"/>
    <lineage>
        <taxon>Eukaryota</taxon>
        <taxon>Fungi</taxon>
        <taxon>Dikarya</taxon>
        <taxon>Ascomycota</taxon>
        <taxon>Pezizomycotina</taxon>
        <taxon>Dothideomycetes</taxon>
        <taxon>Pleosporomycetidae</taxon>
        <taxon>Pleosporales</taxon>
        <taxon>Massarineae</taxon>
        <taxon>Massarinaceae</taxon>
        <taxon>Byssothecium</taxon>
    </lineage>
</organism>
<dbReference type="InterPro" id="IPR024789">
    <property type="entry name" value="APC4"/>
</dbReference>
<evidence type="ECO:0000259" key="7">
    <source>
        <dbReference type="Pfam" id="PF12894"/>
    </source>
</evidence>
<dbReference type="EMBL" id="ML977012">
    <property type="protein sequence ID" value="KAF1952198.1"/>
    <property type="molecule type" value="Genomic_DNA"/>
</dbReference>